<dbReference type="Pfam" id="PF22725">
    <property type="entry name" value="GFO_IDH_MocA_C3"/>
    <property type="match status" value="1"/>
</dbReference>
<dbReference type="Gene3D" id="3.40.50.720">
    <property type="entry name" value="NAD(P)-binding Rossmann-like Domain"/>
    <property type="match status" value="1"/>
</dbReference>
<evidence type="ECO:0000313" key="4">
    <source>
        <dbReference type="EMBL" id="SVA75115.1"/>
    </source>
</evidence>
<dbReference type="Gene3D" id="3.30.360.10">
    <property type="entry name" value="Dihydrodipicolinate Reductase, domain 2"/>
    <property type="match status" value="1"/>
</dbReference>
<dbReference type="SUPFAM" id="SSF55347">
    <property type="entry name" value="Glyceraldehyde-3-phosphate dehydrogenase-like, C-terminal domain"/>
    <property type="match status" value="1"/>
</dbReference>
<dbReference type="PANTHER" id="PTHR43818">
    <property type="entry name" value="BCDNA.GH03377"/>
    <property type="match status" value="1"/>
</dbReference>
<dbReference type="Pfam" id="PF01408">
    <property type="entry name" value="GFO_IDH_MocA"/>
    <property type="match status" value="1"/>
</dbReference>
<dbReference type="AlphaFoldDB" id="A0A381YDN6"/>
<dbReference type="EMBL" id="UINC01017983">
    <property type="protein sequence ID" value="SVA75115.1"/>
    <property type="molecule type" value="Genomic_DNA"/>
</dbReference>
<feature type="domain" description="GFO/IDH/MocA-like oxidoreductase" evidence="3">
    <location>
        <begin position="142"/>
        <end position="254"/>
    </location>
</feature>
<evidence type="ECO:0008006" key="5">
    <source>
        <dbReference type="Google" id="ProtNLM"/>
    </source>
</evidence>
<evidence type="ECO:0000259" key="3">
    <source>
        <dbReference type="Pfam" id="PF22725"/>
    </source>
</evidence>
<dbReference type="SUPFAM" id="SSF51735">
    <property type="entry name" value="NAD(P)-binding Rossmann-fold domains"/>
    <property type="match status" value="1"/>
</dbReference>
<sequence length="398" mass="44437">MSESHRIAMLGTGFIADFYTSTLHSQRSMDRVDTVYSRSAEKGKAFQDKWNVPNKTTDLNEAVQNDGIDTVIIGLPNHRHKEAILAAAEAGKAILCTKPLGRNTQEALVILEAVEKTGVFNGYLEDLVYPPKTLKAIHSAIEGAIGKVMWVRSRETHPGPHSDWFWDNELAGGGAIIDMGCHCIEIIRSFIGKGIRPIEAMCWADTLVHPIEGEDHGIGLIRFENGAIGQFEVSWAFRGGMDLRDEISGSEGTIWLNHWLRTGYEMFSTGKQGRYVAEKAEGDSGWLFPVGDEAAELGYTDMFKDMFNSMDDNQKPMETFYDGYVVNTIIDACYKSVDSKQWEPVQLDIWNGDENVPHIRTMEEIDGMILIKTEVMPDGNTKQILKDPNSGKISEKIL</sequence>
<reference evidence="4" key="1">
    <citation type="submission" date="2018-05" db="EMBL/GenBank/DDBJ databases">
        <authorList>
            <person name="Lanie J.A."/>
            <person name="Ng W.-L."/>
            <person name="Kazmierczak K.M."/>
            <person name="Andrzejewski T.M."/>
            <person name="Davidsen T.M."/>
            <person name="Wayne K.J."/>
            <person name="Tettelin H."/>
            <person name="Glass J.I."/>
            <person name="Rusch D."/>
            <person name="Podicherti R."/>
            <person name="Tsui H.-C.T."/>
            <person name="Winkler M.E."/>
        </authorList>
    </citation>
    <scope>NUCLEOTIDE SEQUENCE</scope>
</reference>
<dbReference type="InterPro" id="IPR036291">
    <property type="entry name" value="NAD(P)-bd_dom_sf"/>
</dbReference>
<dbReference type="InterPro" id="IPR050463">
    <property type="entry name" value="Gfo/Idh/MocA_oxidrdct_glycsds"/>
</dbReference>
<evidence type="ECO:0000256" key="1">
    <source>
        <dbReference type="ARBA" id="ARBA00023002"/>
    </source>
</evidence>
<dbReference type="GO" id="GO:0000166">
    <property type="term" value="F:nucleotide binding"/>
    <property type="evidence" value="ECO:0007669"/>
    <property type="project" value="InterPro"/>
</dbReference>
<dbReference type="GO" id="GO:0016491">
    <property type="term" value="F:oxidoreductase activity"/>
    <property type="evidence" value="ECO:0007669"/>
    <property type="project" value="UniProtKB-KW"/>
</dbReference>
<feature type="domain" description="Gfo/Idh/MocA-like oxidoreductase N-terminal" evidence="2">
    <location>
        <begin position="6"/>
        <end position="119"/>
    </location>
</feature>
<dbReference type="InterPro" id="IPR055170">
    <property type="entry name" value="GFO_IDH_MocA-like_dom"/>
</dbReference>
<protein>
    <recommendedName>
        <fullName evidence="5">Gfo/Idh/MocA-like oxidoreductase N-terminal domain-containing protein</fullName>
    </recommendedName>
</protein>
<organism evidence="4">
    <name type="scientific">marine metagenome</name>
    <dbReference type="NCBI Taxonomy" id="408172"/>
    <lineage>
        <taxon>unclassified sequences</taxon>
        <taxon>metagenomes</taxon>
        <taxon>ecological metagenomes</taxon>
    </lineage>
</organism>
<accession>A0A381YDN6</accession>
<evidence type="ECO:0000259" key="2">
    <source>
        <dbReference type="Pfam" id="PF01408"/>
    </source>
</evidence>
<dbReference type="PANTHER" id="PTHR43818:SF11">
    <property type="entry name" value="BCDNA.GH03377"/>
    <property type="match status" value="1"/>
</dbReference>
<name>A0A381YDN6_9ZZZZ</name>
<proteinExistence type="predicted"/>
<keyword evidence="1" id="KW-0560">Oxidoreductase</keyword>
<gene>
    <name evidence="4" type="ORF">METZ01_LOCUS127969</name>
</gene>
<dbReference type="InterPro" id="IPR000683">
    <property type="entry name" value="Gfo/Idh/MocA-like_OxRdtase_N"/>
</dbReference>